<dbReference type="Gene3D" id="1.25.40.10">
    <property type="entry name" value="Tetratricopeptide repeat domain"/>
    <property type="match status" value="1"/>
</dbReference>
<keyword evidence="5" id="KW-1185">Reference proteome</keyword>
<proteinExistence type="predicted"/>
<keyword evidence="2" id="KW-0802">TPR repeat</keyword>
<feature type="region of interest" description="Disordered" evidence="3">
    <location>
        <begin position="1029"/>
        <end position="1132"/>
    </location>
</feature>
<keyword evidence="1" id="KW-0677">Repeat</keyword>
<dbReference type="GO" id="GO:0003341">
    <property type="term" value="P:cilium movement"/>
    <property type="evidence" value="ECO:0007669"/>
    <property type="project" value="TreeGrafter"/>
</dbReference>
<dbReference type="GO" id="GO:0031514">
    <property type="term" value="C:motile cilium"/>
    <property type="evidence" value="ECO:0007669"/>
    <property type="project" value="TreeGrafter"/>
</dbReference>
<dbReference type="SUPFAM" id="SSF48452">
    <property type="entry name" value="TPR-like"/>
    <property type="match status" value="1"/>
</dbReference>
<evidence type="ECO:0000256" key="2">
    <source>
        <dbReference type="ARBA" id="ARBA00022803"/>
    </source>
</evidence>
<protein>
    <submittedName>
        <fullName evidence="4">Uncharacterized protein</fullName>
    </submittedName>
</protein>
<dbReference type="PANTHER" id="PTHR44314:SF1">
    <property type="entry name" value="CILIA- AND FLAGELLA-ASSOCIATED PROTEIN 70"/>
    <property type="match status" value="1"/>
</dbReference>
<feature type="compositionally biased region" description="Basic residues" evidence="3">
    <location>
        <begin position="1071"/>
        <end position="1082"/>
    </location>
</feature>
<dbReference type="OrthoDB" id="273070at2759"/>
<dbReference type="InterPro" id="IPR052628">
    <property type="entry name" value="CFAP70"/>
</dbReference>
<gene>
    <name evidence="4" type="ORF">FF38_03061</name>
</gene>
<feature type="compositionally biased region" description="Gly residues" evidence="3">
    <location>
        <begin position="1105"/>
        <end position="1120"/>
    </location>
</feature>
<feature type="compositionally biased region" description="Low complexity" evidence="3">
    <location>
        <begin position="1083"/>
        <end position="1104"/>
    </location>
</feature>
<sequence length="1348" mass="156010">EDIKEPQLATILPQRVFLYLHPKSITYPSDDIPLNGRLEIEIEHPYNTITTLSDHFTARNVIQVDKFENEKPTFSITIEQDSLQDITNLSDTPIILTLYVYTKRLSNTSKLTEENVSEEEGGYESGERIPIAQGFIDIMEHFNKNRSHGFDTIYLYPLKTYAETLTWKTVWEIYSLHSLLKNVEFTNVLFINFGSLYNIDEELMQDCNDLVANISFISKIPNENNIFDKIFICKFSTFYKDIISLQNLSKKWESLKNKEIENSNSMGIATDSKFHLHHLFTNLLCTENAQLNIAEINITKDFALICNSIHRYILTDIMQKTLEEILSQNQYQIIVEIYKEREENIVLLEGYIDLSVFMYPEVRIVPFAIELKPPNFQATNKDTMKNTKEKRKSQNKFNAQELTNKKIPFAIIQFCLNSPITNPLQVISRATGHKSKRHKYSHCTTTILTKTIQKDLSVKCEENYRDFDDLIREILDYMIIHEIKTLNDDNEYFCHQLGNLANKIMKLVACDFNIKTPTKTNIEFTNLLTMVYRELITRINNYLNICYFNNLEDCLLKMNAIETALVTNMSMVKYLYESEGNIEIAEFIMNKLRSEHANNLILDFYTFLYDIERQNFDLVKLYLDKPLDEKDNQAEIFGELIEIYVNYKLQLQQPEESSNAEEFLIKSLIKHNINHNPKSLTGWILLYCVYKKYNYEPGMTYCRWKYENLYKRSFVKLDIIPKSRWEIYMPYKIKLKSIKGQNYIKVFEILLRLGLYNFSEWIFTEIAEECMEIERYFVTSTFMILNKNLEKFQIKTFPLDKLINSLQMSAVLALVNGNLEYLRETNSPAAINQYHKLTEFEDMHDFKLCQLGLWRYAYSMMKEQKYEEAKNIFRNFCKENVNCLVAAIEYGKACYYLGQLDESAKYFALSTQYGIYMPNTWAYLALINLKCGNNYNALECWKYARLNPNTEICEEVVKELNKINMNEICLYQKQIKTKMVSKKNFQQNGRVNQQQRQMPYKKPPLKPPMMQNFNNPMFNVSQIPDNPGYLDFNLPTPPTLSNNATGNGSAANNKNANGNANTAGTGAGQNNKKKNNKNKQRNKPQAQQQIAQQNGGGNWKNKNQQGGGPMNQRFNGGGAGRNFQPMGNRRSSRLMGPMGGPRGMGIMGPQIPPPMGFQPPMIPPMPPMGRGGPPLPPMVAPVPPPFMRRGNGPMPPPMPPMLPPRMARGMPPVPFNAPIAGPGKINKKGKVNKKVTKGKSTIKTLKNLINQYPLDKPWVNDEIRGEHEKKVDIENRLKGNKDDELFAQFKVQRDKFVAMYEAAREEYLKKEAAAVKAKDEKDKQTNNNTTKKDDKKEAKTNDTKTKTV</sequence>
<evidence type="ECO:0000256" key="3">
    <source>
        <dbReference type="SAM" id="MobiDB-lite"/>
    </source>
</evidence>
<dbReference type="InterPro" id="IPR011990">
    <property type="entry name" value="TPR-like_helical_dom_sf"/>
</dbReference>
<dbReference type="Proteomes" id="UP000037069">
    <property type="component" value="Unassembled WGS sequence"/>
</dbReference>
<dbReference type="STRING" id="7375.A0A0L0CCS6"/>
<feature type="compositionally biased region" description="Low complexity" evidence="3">
    <location>
        <begin position="1042"/>
        <end position="1070"/>
    </location>
</feature>
<evidence type="ECO:0000313" key="5">
    <source>
        <dbReference type="Proteomes" id="UP000037069"/>
    </source>
</evidence>
<evidence type="ECO:0000313" key="4">
    <source>
        <dbReference type="EMBL" id="KNC30036.1"/>
    </source>
</evidence>
<organism evidence="4 5">
    <name type="scientific">Lucilia cuprina</name>
    <name type="common">Green bottle fly</name>
    <name type="synonym">Australian sheep blowfly</name>
    <dbReference type="NCBI Taxonomy" id="7375"/>
    <lineage>
        <taxon>Eukaryota</taxon>
        <taxon>Metazoa</taxon>
        <taxon>Ecdysozoa</taxon>
        <taxon>Arthropoda</taxon>
        <taxon>Hexapoda</taxon>
        <taxon>Insecta</taxon>
        <taxon>Pterygota</taxon>
        <taxon>Neoptera</taxon>
        <taxon>Endopterygota</taxon>
        <taxon>Diptera</taxon>
        <taxon>Brachycera</taxon>
        <taxon>Muscomorpha</taxon>
        <taxon>Oestroidea</taxon>
        <taxon>Calliphoridae</taxon>
        <taxon>Luciliinae</taxon>
        <taxon>Lucilia</taxon>
    </lineage>
</organism>
<feature type="non-terminal residue" evidence="4">
    <location>
        <position position="1"/>
    </location>
</feature>
<dbReference type="PANTHER" id="PTHR44314">
    <property type="entry name" value="CILIA- AND FLAGELLA-ASSOCIATED PROTEIN 70"/>
    <property type="match status" value="1"/>
</dbReference>
<feature type="region of interest" description="Disordered" evidence="3">
    <location>
        <begin position="1311"/>
        <end position="1348"/>
    </location>
</feature>
<dbReference type="GO" id="GO:0070062">
    <property type="term" value="C:extracellular exosome"/>
    <property type="evidence" value="ECO:0007669"/>
    <property type="project" value="TreeGrafter"/>
</dbReference>
<reference evidence="4 5" key="1">
    <citation type="journal article" date="2015" name="Nat. Commun.">
        <title>Lucilia cuprina genome unlocks parasitic fly biology to underpin future interventions.</title>
        <authorList>
            <person name="Anstead C.A."/>
            <person name="Korhonen P.K."/>
            <person name="Young N.D."/>
            <person name="Hall R.S."/>
            <person name="Jex A.R."/>
            <person name="Murali S.C."/>
            <person name="Hughes D.S."/>
            <person name="Lee S.F."/>
            <person name="Perry T."/>
            <person name="Stroehlein A.J."/>
            <person name="Ansell B.R."/>
            <person name="Breugelmans B."/>
            <person name="Hofmann A."/>
            <person name="Qu J."/>
            <person name="Dugan S."/>
            <person name="Lee S.L."/>
            <person name="Chao H."/>
            <person name="Dinh H."/>
            <person name="Han Y."/>
            <person name="Doddapaneni H.V."/>
            <person name="Worley K.C."/>
            <person name="Muzny D.M."/>
            <person name="Ioannidis P."/>
            <person name="Waterhouse R.M."/>
            <person name="Zdobnov E.M."/>
            <person name="James P.J."/>
            <person name="Bagnall N.H."/>
            <person name="Kotze A.C."/>
            <person name="Gibbs R.A."/>
            <person name="Richards S."/>
            <person name="Batterham P."/>
            <person name="Gasser R.B."/>
        </authorList>
    </citation>
    <scope>NUCLEOTIDE SEQUENCE [LARGE SCALE GENOMIC DNA]</scope>
    <source>
        <strain evidence="4 5">LS</strain>
        <tissue evidence="4">Full body</tissue>
    </source>
</reference>
<accession>A0A0L0CCS6</accession>
<dbReference type="EMBL" id="JRES01000586">
    <property type="protein sequence ID" value="KNC30036.1"/>
    <property type="molecule type" value="Genomic_DNA"/>
</dbReference>
<dbReference type="OMA" id="NTEICEE"/>
<evidence type="ECO:0000256" key="1">
    <source>
        <dbReference type="ARBA" id="ARBA00022737"/>
    </source>
</evidence>
<comment type="caution">
    <text evidence="4">The sequence shown here is derived from an EMBL/GenBank/DDBJ whole genome shotgun (WGS) entry which is preliminary data.</text>
</comment>
<dbReference type="GO" id="GO:0060271">
    <property type="term" value="P:cilium assembly"/>
    <property type="evidence" value="ECO:0007669"/>
    <property type="project" value="TreeGrafter"/>
</dbReference>
<name>A0A0L0CCS6_LUCCU</name>